<dbReference type="KEGG" id="ptn:PTRA_a2355"/>
<evidence type="ECO:0000313" key="3">
    <source>
        <dbReference type="Proteomes" id="UP000065261"/>
    </source>
</evidence>
<protein>
    <recommendedName>
        <fullName evidence="4">General porin</fullName>
    </recommendedName>
</protein>
<keyword evidence="1" id="KW-0732">Signal</keyword>
<evidence type="ECO:0000313" key="2">
    <source>
        <dbReference type="EMBL" id="ALS33456.1"/>
    </source>
</evidence>
<evidence type="ECO:0000256" key="1">
    <source>
        <dbReference type="SAM" id="SignalP"/>
    </source>
</evidence>
<reference evidence="2 3" key="1">
    <citation type="submission" date="2015-03" db="EMBL/GenBank/DDBJ databases">
        <authorList>
            <person name="Murphy D."/>
        </authorList>
    </citation>
    <scope>NUCLEOTIDE SEQUENCE [LARGE SCALE GENOMIC DNA]</scope>
    <source>
        <strain evidence="2 3">KMM 520</strain>
    </source>
</reference>
<sequence>MKKLAVIISSILLSSAATTAMAADSYQSISNLGFKHETSSNNNTVAVDSIYYLSPKKTLGPYDQFEYINKQSNVYGSYADDDSSDVTSVGGEYFINNFVVGASYSNLDTGSHNELYKLSGGFFFNPNLLAKVTLVEDKDGDNYALFDLAYNHMLNSTDYIGVTVTADDDFDYRAVAAKYFIDLQQGNYLTFEGKYESIDDAENQWVAETNYYFSKGTSVFANYNKQDAYSFGAQHFINENVGIKVGYGNNADDSGNDAYFANMRFQF</sequence>
<dbReference type="InterPro" id="IPR031593">
    <property type="entry name" value="Porin_7"/>
</dbReference>
<dbReference type="Proteomes" id="UP000065261">
    <property type="component" value="Chromosome I"/>
</dbReference>
<accession>A0A0U2VFY9</accession>
<evidence type="ECO:0008006" key="4">
    <source>
        <dbReference type="Google" id="ProtNLM"/>
    </source>
</evidence>
<dbReference type="PATRIC" id="fig|1315283.4.peg.2048"/>
<gene>
    <name evidence="2" type="ORF">PTRA_a2355</name>
</gene>
<feature type="chain" id="PRO_5006832984" description="General porin" evidence="1">
    <location>
        <begin position="23"/>
        <end position="267"/>
    </location>
</feature>
<dbReference type="EMBL" id="CP011034">
    <property type="protein sequence ID" value="ALS33456.1"/>
    <property type="molecule type" value="Genomic_DNA"/>
</dbReference>
<dbReference type="RefSeq" id="WP_058373698.1">
    <property type="nucleotide sequence ID" value="NZ_CP011034.1"/>
</dbReference>
<dbReference type="AlphaFoldDB" id="A0A0U2VFY9"/>
<proteinExistence type="predicted"/>
<name>A0A0U2VFY9_9GAMM</name>
<feature type="signal peptide" evidence="1">
    <location>
        <begin position="1"/>
        <end position="22"/>
    </location>
</feature>
<dbReference type="SUPFAM" id="SSF56935">
    <property type="entry name" value="Porins"/>
    <property type="match status" value="1"/>
</dbReference>
<dbReference type="Pfam" id="PF16956">
    <property type="entry name" value="Porin_7"/>
    <property type="match status" value="1"/>
</dbReference>
<dbReference type="OrthoDB" id="5758646at2"/>
<organism evidence="2">
    <name type="scientific">Pseudoalteromonas translucida KMM 520</name>
    <dbReference type="NCBI Taxonomy" id="1315283"/>
    <lineage>
        <taxon>Bacteria</taxon>
        <taxon>Pseudomonadati</taxon>
        <taxon>Pseudomonadota</taxon>
        <taxon>Gammaproteobacteria</taxon>
        <taxon>Alteromonadales</taxon>
        <taxon>Pseudoalteromonadaceae</taxon>
        <taxon>Pseudoalteromonas</taxon>
    </lineage>
</organism>